<dbReference type="EnsemblPlants" id="AET3Gv20923600.7">
    <property type="protein sequence ID" value="AET3Gv20923600.7"/>
    <property type="gene ID" value="AET3Gv20923600"/>
</dbReference>
<protein>
    <submittedName>
        <fullName evidence="1">Uncharacterized protein</fullName>
    </submittedName>
</protein>
<evidence type="ECO:0000313" key="1">
    <source>
        <dbReference type="EnsemblPlants" id="AET3Gv20923600.7"/>
    </source>
</evidence>
<sequence>PLISCRITLSAGTRPRRTRSMNSDADRVCSIQSSEKSSSEGDIYSCFFVGIIYQASASPVLETILERRLQRVKESGKGGRAVVRIRGVTDDVAAAFVRLLYAGSRYRERCAPLLFPRGNCC</sequence>
<reference evidence="2" key="2">
    <citation type="journal article" date="2017" name="Nat. Plants">
        <title>The Aegilops tauschii genome reveals multiple impacts of transposons.</title>
        <authorList>
            <person name="Zhao G."/>
            <person name="Zou C."/>
            <person name="Li K."/>
            <person name="Wang K."/>
            <person name="Li T."/>
            <person name="Gao L."/>
            <person name="Zhang X."/>
            <person name="Wang H."/>
            <person name="Yang Z."/>
            <person name="Liu X."/>
            <person name="Jiang W."/>
            <person name="Mao L."/>
            <person name="Kong X."/>
            <person name="Jiao Y."/>
            <person name="Jia J."/>
        </authorList>
    </citation>
    <scope>NUCLEOTIDE SEQUENCE [LARGE SCALE GENOMIC DNA]</scope>
    <source>
        <strain evidence="2">cv. AL8/78</strain>
    </source>
</reference>
<reference evidence="2" key="1">
    <citation type="journal article" date="2014" name="Science">
        <title>Ancient hybridizations among the ancestral genomes of bread wheat.</title>
        <authorList>
            <consortium name="International Wheat Genome Sequencing Consortium,"/>
            <person name="Marcussen T."/>
            <person name="Sandve S.R."/>
            <person name="Heier L."/>
            <person name="Spannagl M."/>
            <person name="Pfeifer M."/>
            <person name="Jakobsen K.S."/>
            <person name="Wulff B.B."/>
            <person name="Steuernagel B."/>
            <person name="Mayer K.F."/>
            <person name="Olsen O.A."/>
        </authorList>
    </citation>
    <scope>NUCLEOTIDE SEQUENCE [LARGE SCALE GENOMIC DNA]</scope>
    <source>
        <strain evidence="2">cv. AL8/78</strain>
    </source>
</reference>
<name>A0A453G8P5_AEGTS</name>
<proteinExistence type="predicted"/>
<reference evidence="1" key="3">
    <citation type="journal article" date="2017" name="Nature">
        <title>Genome sequence of the progenitor of the wheat D genome Aegilops tauschii.</title>
        <authorList>
            <person name="Luo M.C."/>
            <person name="Gu Y.Q."/>
            <person name="Puiu D."/>
            <person name="Wang H."/>
            <person name="Twardziok S.O."/>
            <person name="Deal K.R."/>
            <person name="Huo N."/>
            <person name="Zhu T."/>
            <person name="Wang L."/>
            <person name="Wang Y."/>
            <person name="McGuire P.E."/>
            <person name="Liu S."/>
            <person name="Long H."/>
            <person name="Ramasamy R.K."/>
            <person name="Rodriguez J.C."/>
            <person name="Van S.L."/>
            <person name="Yuan L."/>
            <person name="Wang Z."/>
            <person name="Xia Z."/>
            <person name="Xiao L."/>
            <person name="Anderson O.D."/>
            <person name="Ouyang S."/>
            <person name="Liang Y."/>
            <person name="Zimin A.V."/>
            <person name="Pertea G."/>
            <person name="Qi P."/>
            <person name="Bennetzen J.L."/>
            <person name="Dai X."/>
            <person name="Dawson M.W."/>
            <person name="Muller H.G."/>
            <person name="Kugler K."/>
            <person name="Rivarola-Duarte L."/>
            <person name="Spannagl M."/>
            <person name="Mayer K.F.X."/>
            <person name="Lu F.H."/>
            <person name="Bevan M.W."/>
            <person name="Leroy P."/>
            <person name="Li P."/>
            <person name="You F.M."/>
            <person name="Sun Q."/>
            <person name="Liu Z."/>
            <person name="Lyons E."/>
            <person name="Wicker T."/>
            <person name="Salzberg S.L."/>
            <person name="Devos K.M."/>
            <person name="Dvorak J."/>
        </authorList>
    </citation>
    <scope>NUCLEOTIDE SEQUENCE [LARGE SCALE GENOMIC DNA]</scope>
    <source>
        <strain evidence="1">cv. AL8/78</strain>
    </source>
</reference>
<accession>A0A453G8P5</accession>
<reference evidence="1" key="4">
    <citation type="submission" date="2019-03" db="UniProtKB">
        <authorList>
            <consortium name="EnsemblPlants"/>
        </authorList>
    </citation>
    <scope>IDENTIFICATION</scope>
</reference>
<dbReference type="Proteomes" id="UP000015105">
    <property type="component" value="Chromosome 3D"/>
</dbReference>
<evidence type="ECO:0000313" key="2">
    <source>
        <dbReference type="Proteomes" id="UP000015105"/>
    </source>
</evidence>
<reference evidence="1" key="5">
    <citation type="journal article" date="2021" name="G3 (Bethesda)">
        <title>Aegilops tauschii genome assembly Aet v5.0 features greater sequence contiguity and improved annotation.</title>
        <authorList>
            <person name="Wang L."/>
            <person name="Zhu T."/>
            <person name="Rodriguez J.C."/>
            <person name="Deal K.R."/>
            <person name="Dubcovsky J."/>
            <person name="McGuire P.E."/>
            <person name="Lux T."/>
            <person name="Spannagl M."/>
            <person name="Mayer K.F.X."/>
            <person name="Baldrich P."/>
            <person name="Meyers B.C."/>
            <person name="Huo N."/>
            <person name="Gu Y.Q."/>
            <person name="Zhou H."/>
            <person name="Devos K.M."/>
            <person name="Bennetzen J.L."/>
            <person name="Unver T."/>
            <person name="Budak H."/>
            <person name="Gulick P.J."/>
            <person name="Galiba G."/>
            <person name="Kalapos B."/>
            <person name="Nelson D.R."/>
            <person name="Li P."/>
            <person name="You F.M."/>
            <person name="Luo M.C."/>
            <person name="Dvorak J."/>
        </authorList>
    </citation>
    <scope>NUCLEOTIDE SEQUENCE [LARGE SCALE GENOMIC DNA]</scope>
    <source>
        <strain evidence="1">cv. AL8/78</strain>
    </source>
</reference>
<dbReference type="AlphaFoldDB" id="A0A453G8P5"/>
<organism evidence="1 2">
    <name type="scientific">Aegilops tauschii subsp. strangulata</name>
    <name type="common">Goatgrass</name>
    <dbReference type="NCBI Taxonomy" id="200361"/>
    <lineage>
        <taxon>Eukaryota</taxon>
        <taxon>Viridiplantae</taxon>
        <taxon>Streptophyta</taxon>
        <taxon>Embryophyta</taxon>
        <taxon>Tracheophyta</taxon>
        <taxon>Spermatophyta</taxon>
        <taxon>Magnoliopsida</taxon>
        <taxon>Liliopsida</taxon>
        <taxon>Poales</taxon>
        <taxon>Poaceae</taxon>
        <taxon>BOP clade</taxon>
        <taxon>Pooideae</taxon>
        <taxon>Triticodae</taxon>
        <taxon>Triticeae</taxon>
        <taxon>Triticinae</taxon>
        <taxon>Aegilops</taxon>
    </lineage>
</organism>
<dbReference type="Gramene" id="AET3Gv20923600.7">
    <property type="protein sequence ID" value="AET3Gv20923600.7"/>
    <property type="gene ID" value="AET3Gv20923600"/>
</dbReference>
<keyword evidence="2" id="KW-1185">Reference proteome</keyword>